<sequence>MAVDFQTGQSVIIQLILSFRMRQRIVIFLFLKSDGEIATVEGYGVRLANMERELQYDSLISNSDSELKHELEHSADGAGRTRRSCGTGCGGCGGCGCGGCGGCGCGCGCGCCQKSCCCSTCTVTTTCCKKCCCQSCCGCGNCGGDCGSGGCGGGGHGRKKRGFTEPLGEREKRSPRSSRRRVANDVLTNKTAKMLKNKVQ</sequence>
<accession>A0A8R1TQQ8</accession>
<organism evidence="2 3">
    <name type="scientific">Onchocerca volvulus</name>
    <dbReference type="NCBI Taxonomy" id="6282"/>
    <lineage>
        <taxon>Eukaryota</taxon>
        <taxon>Metazoa</taxon>
        <taxon>Ecdysozoa</taxon>
        <taxon>Nematoda</taxon>
        <taxon>Chromadorea</taxon>
        <taxon>Rhabditida</taxon>
        <taxon>Spirurina</taxon>
        <taxon>Spiruromorpha</taxon>
        <taxon>Filarioidea</taxon>
        <taxon>Onchocercidae</taxon>
        <taxon>Onchocerca</taxon>
    </lineage>
</organism>
<dbReference type="AlphaFoldDB" id="A0A8R1TQQ8"/>
<evidence type="ECO:0000313" key="2">
    <source>
        <dbReference type="EnsemblMetazoa" id="OVOC2453.1"/>
    </source>
</evidence>
<reference evidence="2" key="2">
    <citation type="submission" date="2022-06" db="UniProtKB">
        <authorList>
            <consortium name="EnsemblMetazoa"/>
        </authorList>
    </citation>
    <scope>IDENTIFICATION</scope>
</reference>
<proteinExistence type="predicted"/>
<dbReference type="OMA" id="CGCCQKS"/>
<evidence type="ECO:0000313" key="3">
    <source>
        <dbReference type="Proteomes" id="UP000024404"/>
    </source>
</evidence>
<feature type="region of interest" description="Disordered" evidence="1">
    <location>
        <begin position="151"/>
        <end position="185"/>
    </location>
</feature>
<dbReference type="EnsemblMetazoa" id="OVOC2453.1">
    <property type="protein sequence ID" value="OVOC2453.1"/>
    <property type="gene ID" value="WBGene00239262"/>
</dbReference>
<name>A0A8R1TQQ8_ONCVO</name>
<dbReference type="PANTHER" id="PTHR31369">
    <property type="entry name" value="PROTEIN CBG02325-RELATED"/>
    <property type="match status" value="1"/>
</dbReference>
<keyword evidence="3" id="KW-1185">Reference proteome</keyword>
<dbReference type="Proteomes" id="UP000024404">
    <property type="component" value="Unassembled WGS sequence"/>
</dbReference>
<reference evidence="3" key="1">
    <citation type="submission" date="2013-10" db="EMBL/GenBank/DDBJ databases">
        <title>Genome sequencing of Onchocerca volvulus.</title>
        <authorList>
            <person name="Cotton J."/>
            <person name="Tsai J."/>
            <person name="Stanley E."/>
            <person name="Tracey A."/>
            <person name="Holroyd N."/>
            <person name="Lustigman S."/>
            <person name="Berriman M."/>
        </authorList>
    </citation>
    <scope>NUCLEOTIDE SEQUENCE</scope>
</reference>
<protein>
    <submittedName>
        <fullName evidence="2">Uncharacterized protein</fullName>
    </submittedName>
</protein>
<dbReference type="EMBL" id="CMVM020000074">
    <property type="status" value="NOT_ANNOTATED_CDS"/>
    <property type="molecule type" value="Genomic_DNA"/>
</dbReference>
<evidence type="ECO:0000256" key="1">
    <source>
        <dbReference type="SAM" id="MobiDB-lite"/>
    </source>
</evidence>